<dbReference type="InterPro" id="IPR000297">
    <property type="entry name" value="PPIase_PpiC"/>
</dbReference>
<dbReference type="PROSITE" id="PS50198">
    <property type="entry name" value="PPIC_PPIASE_2"/>
    <property type="match status" value="1"/>
</dbReference>
<dbReference type="SUPFAM" id="SSF54534">
    <property type="entry name" value="FKBP-like"/>
    <property type="match status" value="1"/>
</dbReference>
<dbReference type="InterPro" id="IPR046357">
    <property type="entry name" value="PPIase_dom_sf"/>
</dbReference>
<dbReference type="GO" id="GO:0003755">
    <property type="term" value="F:peptidyl-prolyl cis-trans isomerase activity"/>
    <property type="evidence" value="ECO:0007669"/>
    <property type="project" value="UniProtKB-KW"/>
</dbReference>
<dbReference type="SUPFAM" id="SSF109998">
    <property type="entry name" value="Triger factor/SurA peptide-binding domain-like"/>
    <property type="match status" value="1"/>
</dbReference>
<dbReference type="RefSeq" id="WP_132314651.1">
    <property type="nucleotide sequence ID" value="NZ_FWZT01000001.1"/>
</dbReference>
<keyword evidence="2" id="KW-0472">Membrane</keyword>
<accession>A0A1Y6B460</accession>
<evidence type="ECO:0000313" key="4">
    <source>
        <dbReference type="EMBL" id="SME89051.1"/>
    </source>
</evidence>
<keyword evidence="1" id="KW-0697">Rotamase</keyword>
<organism evidence="4 5">
    <name type="scientific">Pseudobacteriovorax antillogorgiicola</name>
    <dbReference type="NCBI Taxonomy" id="1513793"/>
    <lineage>
        <taxon>Bacteria</taxon>
        <taxon>Pseudomonadati</taxon>
        <taxon>Bdellovibrionota</taxon>
        <taxon>Oligoflexia</taxon>
        <taxon>Oligoflexales</taxon>
        <taxon>Pseudobacteriovoracaceae</taxon>
        <taxon>Pseudobacteriovorax</taxon>
    </lineage>
</organism>
<reference evidence="5" key="1">
    <citation type="submission" date="2017-04" db="EMBL/GenBank/DDBJ databases">
        <authorList>
            <person name="Varghese N."/>
            <person name="Submissions S."/>
        </authorList>
    </citation>
    <scope>NUCLEOTIDE SEQUENCE [LARGE SCALE GENOMIC DNA]</scope>
    <source>
        <strain evidence="5">RKEM611</strain>
    </source>
</reference>
<sequence length="331" mass="38717">MLKKYLYGSITILFFGFGVYFWKILNTGIYIPDSDDLSYDRFANNKNLLVVGDKAITYDDVEWEYNLLTQGLIDDSDLTSIPEVYNREEQLKALRERLVANLIERKLLFEFIEQDSDFNLSDPARYTDCVGDWQKTIDQNNEFFLAATDKERLKNRLCERDIILQYLNERIFAQVEVTDKEVADYYSANIKSFEFPKRVVIRQIVLASENEAKRVRHRVRVHNFERYAREMSITPEAENGGLLGPFAKGDMPRIFDVAFSMRRGEIRGILKSTYGFHIIKLEKKLPKSKLSLGEARPKIELELRKQKQEKEYQKWVELALSAVPVESPKPL</sequence>
<dbReference type="PANTHER" id="PTHR47245:SF2">
    <property type="entry name" value="PEPTIDYL-PROLYL CIS-TRANS ISOMERASE HP_0175-RELATED"/>
    <property type="match status" value="1"/>
</dbReference>
<dbReference type="Gene3D" id="3.10.50.40">
    <property type="match status" value="1"/>
</dbReference>
<proteinExistence type="predicted"/>
<feature type="transmembrane region" description="Helical" evidence="2">
    <location>
        <begin position="5"/>
        <end position="22"/>
    </location>
</feature>
<dbReference type="AlphaFoldDB" id="A0A1Y6B460"/>
<keyword evidence="2" id="KW-0812">Transmembrane</keyword>
<keyword evidence="5" id="KW-1185">Reference proteome</keyword>
<evidence type="ECO:0000313" key="5">
    <source>
        <dbReference type="Proteomes" id="UP000192907"/>
    </source>
</evidence>
<dbReference type="PANTHER" id="PTHR47245">
    <property type="entry name" value="PEPTIDYLPROLYL ISOMERASE"/>
    <property type="match status" value="1"/>
</dbReference>
<evidence type="ECO:0000256" key="2">
    <source>
        <dbReference type="SAM" id="Phobius"/>
    </source>
</evidence>
<dbReference type="EMBL" id="FWZT01000001">
    <property type="protein sequence ID" value="SME89051.1"/>
    <property type="molecule type" value="Genomic_DNA"/>
</dbReference>
<dbReference type="Proteomes" id="UP000192907">
    <property type="component" value="Unassembled WGS sequence"/>
</dbReference>
<gene>
    <name evidence="4" type="ORF">SAMN06296036_101221</name>
</gene>
<dbReference type="STRING" id="1513793.SAMN06296036_101221"/>
<protein>
    <submittedName>
        <fullName evidence="4">Parvulin-like peptidyl-prolyl isomerase</fullName>
    </submittedName>
</protein>
<feature type="domain" description="PpiC" evidence="3">
    <location>
        <begin position="196"/>
        <end position="283"/>
    </location>
</feature>
<dbReference type="InterPro" id="IPR027304">
    <property type="entry name" value="Trigger_fact/SurA_dom_sf"/>
</dbReference>
<dbReference type="Pfam" id="PF00639">
    <property type="entry name" value="Rotamase"/>
    <property type="match status" value="1"/>
</dbReference>
<dbReference type="InterPro" id="IPR050245">
    <property type="entry name" value="PrsA_foldase"/>
</dbReference>
<evidence type="ECO:0000256" key="1">
    <source>
        <dbReference type="PROSITE-ProRule" id="PRU00278"/>
    </source>
</evidence>
<keyword evidence="1 4" id="KW-0413">Isomerase</keyword>
<dbReference type="OrthoDB" id="14196at2"/>
<name>A0A1Y6B460_9BACT</name>
<keyword evidence="2" id="KW-1133">Transmembrane helix</keyword>
<evidence type="ECO:0000259" key="3">
    <source>
        <dbReference type="PROSITE" id="PS50198"/>
    </source>
</evidence>